<dbReference type="RefSeq" id="WP_171597462.1">
    <property type="nucleotide sequence ID" value="NZ_RZNH01000056.1"/>
</dbReference>
<dbReference type="Proteomes" id="UP000732105">
    <property type="component" value="Unassembled WGS sequence"/>
</dbReference>
<evidence type="ECO:0000313" key="3">
    <source>
        <dbReference type="Proteomes" id="UP000732105"/>
    </source>
</evidence>
<protein>
    <recommendedName>
        <fullName evidence="4">Anti-sigma factor</fullName>
    </recommendedName>
</protein>
<dbReference type="EMBL" id="RZNH01000056">
    <property type="protein sequence ID" value="NOU62204.1"/>
    <property type="molecule type" value="Genomic_DNA"/>
</dbReference>
<name>A0ABX1X1B9_9BACT</name>
<gene>
    <name evidence="2" type="ORF">ELS83_20595</name>
</gene>
<accession>A0ABX1X1B9</accession>
<evidence type="ECO:0000313" key="2">
    <source>
        <dbReference type="EMBL" id="NOU62204.1"/>
    </source>
</evidence>
<sequence>MKELEKVFREHREVFDDQDPGNDHFENFLGKLNDQQKTKPLFGMSNFLKVAAIIIFVVISVVTGYQIRKMQTPEHLGLGAVSPEYQEVELFYTSNIDSQLRMIERMGSFDNTDHQNILAEELKEMDKRYNQLKEELKLHPDDDRVIQAMIEYYQVKTNILNRIIEQLYQVRKQTKNNLNVSA</sequence>
<keyword evidence="1" id="KW-1133">Transmembrane helix</keyword>
<keyword evidence="3" id="KW-1185">Reference proteome</keyword>
<organism evidence="2 3">
    <name type="scientific">Marinifilum caeruleilacunae</name>
    <dbReference type="NCBI Taxonomy" id="2499076"/>
    <lineage>
        <taxon>Bacteria</taxon>
        <taxon>Pseudomonadati</taxon>
        <taxon>Bacteroidota</taxon>
        <taxon>Bacteroidia</taxon>
        <taxon>Marinilabiliales</taxon>
        <taxon>Marinifilaceae</taxon>
    </lineage>
</organism>
<comment type="caution">
    <text evidence="2">The sequence shown here is derived from an EMBL/GenBank/DDBJ whole genome shotgun (WGS) entry which is preliminary data.</text>
</comment>
<feature type="transmembrane region" description="Helical" evidence="1">
    <location>
        <begin position="47"/>
        <end position="67"/>
    </location>
</feature>
<evidence type="ECO:0000256" key="1">
    <source>
        <dbReference type="SAM" id="Phobius"/>
    </source>
</evidence>
<keyword evidence="1" id="KW-0472">Membrane</keyword>
<reference evidence="2 3" key="1">
    <citation type="submission" date="2018-12" db="EMBL/GenBank/DDBJ databases">
        <title>Marinifilum JC070 sp. nov., a marine bacterium isolated from Yongle Blue Hole in the South China Sea.</title>
        <authorList>
            <person name="Fu T."/>
        </authorList>
    </citation>
    <scope>NUCLEOTIDE SEQUENCE [LARGE SCALE GENOMIC DNA]</scope>
    <source>
        <strain evidence="2 3">JC070</strain>
    </source>
</reference>
<evidence type="ECO:0008006" key="4">
    <source>
        <dbReference type="Google" id="ProtNLM"/>
    </source>
</evidence>
<proteinExistence type="predicted"/>
<keyword evidence="1" id="KW-0812">Transmembrane</keyword>